<feature type="transmembrane region" description="Helical" evidence="1">
    <location>
        <begin position="117"/>
        <end position="136"/>
    </location>
</feature>
<organism evidence="3">
    <name type="scientific">Pseudo-nitzschia delicatissima</name>
    <dbReference type="NCBI Taxonomy" id="44447"/>
    <lineage>
        <taxon>Eukaryota</taxon>
        <taxon>Sar</taxon>
        <taxon>Stramenopiles</taxon>
        <taxon>Ochrophyta</taxon>
        <taxon>Bacillariophyta</taxon>
        <taxon>Bacillariophyceae</taxon>
        <taxon>Bacillariophycidae</taxon>
        <taxon>Bacillariales</taxon>
        <taxon>Bacillariaceae</taxon>
        <taxon>Pseudo-nitzschia</taxon>
    </lineage>
</organism>
<feature type="chain" id="PRO_5030587839" description="Steroid 5-alpha reductase C-terminal domain-containing protein" evidence="2">
    <location>
        <begin position="27"/>
        <end position="381"/>
    </location>
</feature>
<dbReference type="PANTHER" id="PTHR32251">
    <property type="entry name" value="3-OXO-5-ALPHA-STEROID 4-DEHYDROGENASE"/>
    <property type="match status" value="1"/>
</dbReference>
<feature type="transmembrane region" description="Helical" evidence="1">
    <location>
        <begin position="218"/>
        <end position="238"/>
    </location>
</feature>
<dbReference type="Gene3D" id="1.20.120.1630">
    <property type="match status" value="1"/>
</dbReference>
<dbReference type="EMBL" id="HBFL01002307">
    <property type="protein sequence ID" value="CAD8761600.1"/>
    <property type="molecule type" value="Transcribed_RNA"/>
</dbReference>
<feature type="transmembrane region" description="Helical" evidence="1">
    <location>
        <begin position="272"/>
        <end position="291"/>
    </location>
</feature>
<dbReference type="PANTHER" id="PTHR32251:SF15">
    <property type="entry name" value="3-OXO-5-ALPHA-STEROID 4-DEHYDROGENASE (DUF1295)"/>
    <property type="match status" value="1"/>
</dbReference>
<dbReference type="AlphaFoldDB" id="A0A7S0UG75"/>
<keyword evidence="2" id="KW-0732">Signal</keyword>
<feature type="signal peptide" evidence="2">
    <location>
        <begin position="1"/>
        <end position="26"/>
    </location>
</feature>
<feature type="transmembrane region" description="Helical" evidence="1">
    <location>
        <begin position="184"/>
        <end position="206"/>
    </location>
</feature>
<keyword evidence="1" id="KW-0472">Membrane</keyword>
<gene>
    <name evidence="3" type="ORF">PDEL1432_LOCUS1640</name>
</gene>
<name>A0A7S0UG75_9STRA</name>
<feature type="transmembrane region" description="Helical" evidence="1">
    <location>
        <begin position="91"/>
        <end position="110"/>
    </location>
</feature>
<dbReference type="GO" id="GO:0016020">
    <property type="term" value="C:membrane"/>
    <property type="evidence" value="ECO:0007669"/>
    <property type="project" value="TreeGrafter"/>
</dbReference>
<keyword evidence="1" id="KW-1133">Transmembrane helix</keyword>
<protein>
    <recommendedName>
        <fullName evidence="4">Steroid 5-alpha reductase C-terminal domain-containing protein</fullName>
    </recommendedName>
</protein>
<evidence type="ECO:0008006" key="4">
    <source>
        <dbReference type="Google" id="ProtNLM"/>
    </source>
</evidence>
<dbReference type="InterPro" id="IPR010721">
    <property type="entry name" value="UstE-like"/>
</dbReference>
<dbReference type="Pfam" id="PF06966">
    <property type="entry name" value="DUF1295"/>
    <property type="match status" value="1"/>
</dbReference>
<feature type="transmembrane region" description="Helical" evidence="1">
    <location>
        <begin position="297"/>
        <end position="319"/>
    </location>
</feature>
<accession>A0A7S0UG75</accession>
<feature type="transmembrane region" description="Helical" evidence="1">
    <location>
        <begin position="142"/>
        <end position="163"/>
    </location>
</feature>
<evidence type="ECO:0000256" key="2">
    <source>
        <dbReference type="SAM" id="SignalP"/>
    </source>
</evidence>
<proteinExistence type="predicted"/>
<reference evidence="3" key="1">
    <citation type="submission" date="2021-01" db="EMBL/GenBank/DDBJ databases">
        <authorList>
            <person name="Corre E."/>
            <person name="Pelletier E."/>
            <person name="Niang G."/>
            <person name="Scheremetjew M."/>
            <person name="Finn R."/>
            <person name="Kale V."/>
            <person name="Holt S."/>
            <person name="Cochrane G."/>
            <person name="Meng A."/>
            <person name="Brown T."/>
            <person name="Cohen L."/>
        </authorList>
    </citation>
    <scope>NUCLEOTIDE SEQUENCE</scope>
    <source>
        <strain evidence="3">UNC1205</strain>
    </source>
</reference>
<feature type="transmembrane region" description="Helical" evidence="1">
    <location>
        <begin position="354"/>
        <end position="377"/>
    </location>
</feature>
<sequence length="381" mass="40388">MKTHTSLTSALLWVIALSSGIQTSHAFRQVSVQAQSPRLQQEHFPLTQNAPTSSTSLEMSATSSVIGAIRGGAIFGAATSAVTGALQSGPFGVLGVAAIAASVVTPLTIYRQAYSFSVAYSLTFVALGLILQNTFALTEGTVALKLCGALVFYGARLAAHLLLREATVKSKREVIKSFDKTPRLKRIPFAASIGLFYGFMGTPALYLCRSGSALTGTALSIAKGGVALAWFGAIVEAWTDAHKFWAKRGKDEAMDFTGPSTWWYGVSRHPNYFAEIVFWVGVLVSGLPAMVSPSVVTIGSAVAALCSVLGTFGILNTMLMATKRLEGKQDEKYGGQIPFEEWKAKTSKLFPTKISLAMILPISISVGLICTLSNAVVSCLV</sequence>
<keyword evidence="1" id="KW-0812">Transmembrane</keyword>
<evidence type="ECO:0000313" key="3">
    <source>
        <dbReference type="EMBL" id="CAD8761600.1"/>
    </source>
</evidence>
<evidence type="ECO:0000256" key="1">
    <source>
        <dbReference type="SAM" id="Phobius"/>
    </source>
</evidence>